<dbReference type="AlphaFoldDB" id="A0A518H4Z5"/>
<evidence type="ECO:0000256" key="1">
    <source>
        <dbReference type="SAM" id="MobiDB-lite"/>
    </source>
</evidence>
<dbReference type="RefSeq" id="WP_145271831.1">
    <property type="nucleotide sequence ID" value="NZ_CP036426.1"/>
</dbReference>
<dbReference type="OrthoDB" id="274715at2"/>
<sequence>MIARRAGEIGGGGIGGGPGSGSAPGSTLGRWRVVIPGWPQWRRGDRVRAMVLAGSYASAMMVGLFAWGTGPGAALLGFAALTHSASVADAIRQAAFPGFGAWAPWFSAAAGLGGAGYAPALAVALQFACPAWTEGGGYLINRSAFEGRGPEAGHWVWLDRERPDRPRRVALVVAIGGQRVSWSEGVLRVDGMPASIPRGVIDEGRRSRGEFDVPAGALLVFADERDLPGPAPGEAGDGLLTLVASDLALGQAWARYFPIWRRGLLG</sequence>
<feature type="region of interest" description="Disordered" evidence="1">
    <location>
        <begin position="1"/>
        <end position="25"/>
    </location>
</feature>
<dbReference type="KEGG" id="tpla:ElP_38200"/>
<keyword evidence="2" id="KW-0472">Membrane</keyword>
<name>A0A518H4Z5_9BACT</name>
<feature type="transmembrane region" description="Helical" evidence="2">
    <location>
        <begin position="49"/>
        <end position="67"/>
    </location>
</feature>
<dbReference type="EMBL" id="CP036426">
    <property type="protein sequence ID" value="QDV35912.1"/>
    <property type="molecule type" value="Genomic_DNA"/>
</dbReference>
<evidence type="ECO:0000313" key="3">
    <source>
        <dbReference type="EMBL" id="QDV35912.1"/>
    </source>
</evidence>
<keyword evidence="4" id="KW-1185">Reference proteome</keyword>
<accession>A0A518H4Z5</accession>
<keyword evidence="2" id="KW-1133">Transmembrane helix</keyword>
<organism evidence="3 4">
    <name type="scientific">Tautonia plasticadhaerens</name>
    <dbReference type="NCBI Taxonomy" id="2527974"/>
    <lineage>
        <taxon>Bacteria</taxon>
        <taxon>Pseudomonadati</taxon>
        <taxon>Planctomycetota</taxon>
        <taxon>Planctomycetia</taxon>
        <taxon>Isosphaerales</taxon>
        <taxon>Isosphaeraceae</taxon>
        <taxon>Tautonia</taxon>
    </lineage>
</organism>
<proteinExistence type="predicted"/>
<protein>
    <submittedName>
        <fullName evidence="3">Uncharacterized protein</fullName>
    </submittedName>
</protein>
<gene>
    <name evidence="3" type="ORF">ElP_38200</name>
</gene>
<evidence type="ECO:0000313" key="4">
    <source>
        <dbReference type="Proteomes" id="UP000317835"/>
    </source>
</evidence>
<keyword evidence="2" id="KW-0812">Transmembrane</keyword>
<evidence type="ECO:0000256" key="2">
    <source>
        <dbReference type="SAM" id="Phobius"/>
    </source>
</evidence>
<reference evidence="3 4" key="1">
    <citation type="submission" date="2019-02" db="EMBL/GenBank/DDBJ databases">
        <title>Deep-cultivation of Planctomycetes and their phenomic and genomic characterization uncovers novel biology.</title>
        <authorList>
            <person name="Wiegand S."/>
            <person name="Jogler M."/>
            <person name="Boedeker C."/>
            <person name="Pinto D."/>
            <person name="Vollmers J."/>
            <person name="Rivas-Marin E."/>
            <person name="Kohn T."/>
            <person name="Peeters S.H."/>
            <person name="Heuer A."/>
            <person name="Rast P."/>
            <person name="Oberbeckmann S."/>
            <person name="Bunk B."/>
            <person name="Jeske O."/>
            <person name="Meyerdierks A."/>
            <person name="Storesund J.E."/>
            <person name="Kallscheuer N."/>
            <person name="Luecker S."/>
            <person name="Lage O.M."/>
            <person name="Pohl T."/>
            <person name="Merkel B.J."/>
            <person name="Hornburger P."/>
            <person name="Mueller R.-W."/>
            <person name="Bruemmer F."/>
            <person name="Labrenz M."/>
            <person name="Spormann A.M."/>
            <person name="Op den Camp H."/>
            <person name="Overmann J."/>
            <person name="Amann R."/>
            <person name="Jetten M.S.M."/>
            <person name="Mascher T."/>
            <person name="Medema M.H."/>
            <person name="Devos D.P."/>
            <person name="Kaster A.-K."/>
            <person name="Ovreas L."/>
            <person name="Rohde M."/>
            <person name="Galperin M.Y."/>
            <person name="Jogler C."/>
        </authorList>
    </citation>
    <scope>NUCLEOTIDE SEQUENCE [LARGE SCALE GENOMIC DNA]</scope>
    <source>
        <strain evidence="3 4">ElP</strain>
    </source>
</reference>
<dbReference type="Proteomes" id="UP000317835">
    <property type="component" value="Chromosome"/>
</dbReference>
<feature type="compositionally biased region" description="Gly residues" evidence="1">
    <location>
        <begin position="8"/>
        <end position="22"/>
    </location>
</feature>